<evidence type="ECO:0000313" key="4">
    <source>
        <dbReference type="Proteomes" id="UP001257739"/>
    </source>
</evidence>
<dbReference type="Pfam" id="PF01321">
    <property type="entry name" value="Creatinase_N"/>
    <property type="match status" value="1"/>
</dbReference>
<dbReference type="SUPFAM" id="SSF55920">
    <property type="entry name" value="Creatinase/aminopeptidase"/>
    <property type="match status" value="1"/>
</dbReference>
<dbReference type="InterPro" id="IPR050659">
    <property type="entry name" value="Peptidase_M24B"/>
</dbReference>
<evidence type="ECO:0000313" key="3">
    <source>
        <dbReference type="EMBL" id="MDR7086748.1"/>
    </source>
</evidence>
<dbReference type="PANTHER" id="PTHR46112:SF8">
    <property type="entry name" value="CYTOPLASMIC PEPTIDASE PEPQ-RELATED"/>
    <property type="match status" value="1"/>
</dbReference>
<dbReference type="EMBL" id="JAVDWH010000001">
    <property type="protein sequence ID" value="MDR7086748.1"/>
    <property type="molecule type" value="Genomic_DNA"/>
</dbReference>
<feature type="domain" description="Peptidase M24" evidence="1">
    <location>
        <begin position="136"/>
        <end position="337"/>
    </location>
</feature>
<dbReference type="Gene3D" id="3.90.230.10">
    <property type="entry name" value="Creatinase/methionine aminopeptidase superfamily"/>
    <property type="match status" value="1"/>
</dbReference>
<dbReference type="Pfam" id="PF00557">
    <property type="entry name" value="Peptidase_M24"/>
    <property type="match status" value="1"/>
</dbReference>
<dbReference type="Gene3D" id="3.40.350.10">
    <property type="entry name" value="Creatinase/prolidase N-terminal domain"/>
    <property type="match status" value="1"/>
</dbReference>
<dbReference type="Proteomes" id="UP001257739">
    <property type="component" value="Unassembled WGS sequence"/>
</dbReference>
<dbReference type="InterPro" id="IPR000587">
    <property type="entry name" value="Creatinase_N"/>
</dbReference>
<dbReference type="InterPro" id="IPR036005">
    <property type="entry name" value="Creatinase/aminopeptidase-like"/>
</dbReference>
<name>A0ABU1UNI2_9ACTN</name>
<keyword evidence="3" id="KW-0645">Protease</keyword>
<evidence type="ECO:0000259" key="2">
    <source>
        <dbReference type="Pfam" id="PF01321"/>
    </source>
</evidence>
<dbReference type="InterPro" id="IPR000994">
    <property type="entry name" value="Pept_M24"/>
</dbReference>
<comment type="caution">
    <text evidence="3">The sequence shown here is derived from an EMBL/GenBank/DDBJ whole genome shotgun (WGS) entry which is preliminary data.</text>
</comment>
<dbReference type="InterPro" id="IPR029149">
    <property type="entry name" value="Creatin/AminoP/Spt16_N"/>
</dbReference>
<keyword evidence="3" id="KW-0031">Aminopeptidase</keyword>
<accession>A0ABU1UNI2</accession>
<dbReference type="SUPFAM" id="SSF53092">
    <property type="entry name" value="Creatinase/prolidase N-terminal domain"/>
    <property type="match status" value="1"/>
</dbReference>
<organism evidence="3 4">
    <name type="scientific">Aeromicrobium panaciterrae</name>
    <dbReference type="NCBI Taxonomy" id="363861"/>
    <lineage>
        <taxon>Bacteria</taxon>
        <taxon>Bacillati</taxon>
        <taxon>Actinomycetota</taxon>
        <taxon>Actinomycetes</taxon>
        <taxon>Propionibacteriales</taxon>
        <taxon>Nocardioidaceae</taxon>
        <taxon>Aeromicrobium</taxon>
    </lineage>
</organism>
<sequence>MTTADRRERLVAALGDRGLDGLFVTTLVNVRYLTGFTGSNGALLVPREGAPVFFTDGRYRDQAAKELPDVEHVIDRDLAGAASPRMGSGTWGVETHTLSVDGHANLTSLAPGATLAPAGRVVEELRLVKDEEEIDRLRAACRISTEALDGLLAGPLVGRTEREIARDLENRMLDLGAEAIAFETILATGENSAIPHHSPTDRVLGSGEFMKADFGARVAGYHADCTRTVVIGKADDWQREIYGAVQASQAAGLDHFREGAKVSDSDDAARASLDAAGWLHAFTTGLGHGVGLEIHEDPFIAARNTGKLVSRTVLTMEPGIYVPGRGGVRIEDTVLVTTGAPEVLTTMTKDLMEIG</sequence>
<evidence type="ECO:0000259" key="1">
    <source>
        <dbReference type="Pfam" id="PF00557"/>
    </source>
</evidence>
<keyword evidence="4" id="KW-1185">Reference proteome</keyword>
<keyword evidence="3" id="KW-0378">Hydrolase</keyword>
<proteinExistence type="predicted"/>
<feature type="domain" description="Creatinase N-terminal" evidence="2">
    <location>
        <begin position="6"/>
        <end position="128"/>
    </location>
</feature>
<protein>
    <submittedName>
        <fullName evidence="3">Xaa-Pro aminopeptidase</fullName>
    </submittedName>
</protein>
<reference evidence="3 4" key="1">
    <citation type="submission" date="2023-07" db="EMBL/GenBank/DDBJ databases">
        <title>Sorghum-associated microbial communities from plants grown in Nebraska, USA.</title>
        <authorList>
            <person name="Schachtman D."/>
        </authorList>
    </citation>
    <scope>NUCLEOTIDE SEQUENCE [LARGE SCALE GENOMIC DNA]</scope>
    <source>
        <strain evidence="3 4">BE248</strain>
    </source>
</reference>
<dbReference type="RefSeq" id="WP_309969191.1">
    <property type="nucleotide sequence ID" value="NZ_JAVDWH010000001.1"/>
</dbReference>
<dbReference type="PANTHER" id="PTHR46112">
    <property type="entry name" value="AMINOPEPTIDASE"/>
    <property type="match status" value="1"/>
</dbReference>
<gene>
    <name evidence="3" type="ORF">J2X11_001587</name>
</gene>
<dbReference type="GO" id="GO:0004177">
    <property type="term" value="F:aminopeptidase activity"/>
    <property type="evidence" value="ECO:0007669"/>
    <property type="project" value="UniProtKB-KW"/>
</dbReference>